<feature type="region of interest" description="Disordered" evidence="1">
    <location>
        <begin position="37"/>
        <end position="56"/>
    </location>
</feature>
<reference evidence="2 3" key="1">
    <citation type="submission" date="2022-11" db="EMBL/GenBank/DDBJ databases">
        <title>Minimal conservation of predation-associated metabolite biosynthetic gene clusters underscores biosynthetic potential of Myxococcota including descriptions for ten novel species: Archangium lansinium sp. nov., Myxococcus landrumus sp. nov., Nannocystis bai.</title>
        <authorList>
            <person name="Ahearne A."/>
            <person name="Stevens C."/>
            <person name="Dowd S."/>
        </authorList>
    </citation>
    <scope>NUCLEOTIDE SEQUENCE [LARGE SCALE GENOMIC DNA]</scope>
    <source>
        <strain evidence="2 3">RJM3</strain>
    </source>
</reference>
<comment type="caution">
    <text evidence="2">The sequence shown here is derived from an EMBL/GenBank/DDBJ whole genome shotgun (WGS) entry which is preliminary data.</text>
</comment>
<protein>
    <recommendedName>
        <fullName evidence="4">Lipoprotein</fullName>
    </recommendedName>
</protein>
<sequence>MRFPSRFLHGCLLAVSLGCLPGCVELIRGGADLIRASTPPEEEPLKNEAAPVPEEPKKPKVAVVAAPYQHRILFANKWLEADASNASIAIDTWTLGDPLYIHAYGPAPNLVVLYAEVNGEPALGAGAELVPNNELGALGFVELKGDGEVKPVHGVLGPEASNVNMGSPSIHYVGVWSNLKDRPHWARIWQEFHKRIIPMLHVGDNTLKLTLANDKRTETFAEGTVTIKVPSEAAFKAHLAANVEDSASGDPATLREIERLVRAEALFRDKQIVRVSYVLDKWKKEYEGRELVRAIMYIDVIHRQPGDKYPARCRVIGVTAVREAENDPETKLGKVFLDGRTMETRWTPCP</sequence>
<evidence type="ECO:0000313" key="2">
    <source>
        <dbReference type="EMBL" id="MDC0742956.1"/>
    </source>
</evidence>
<keyword evidence="3" id="KW-1185">Reference proteome</keyword>
<accession>A0ABT5EMG4</accession>
<proteinExistence type="predicted"/>
<evidence type="ECO:0000256" key="1">
    <source>
        <dbReference type="SAM" id="MobiDB-lite"/>
    </source>
</evidence>
<evidence type="ECO:0008006" key="4">
    <source>
        <dbReference type="Google" id="ProtNLM"/>
    </source>
</evidence>
<evidence type="ECO:0000313" key="3">
    <source>
        <dbReference type="Proteomes" id="UP001221411"/>
    </source>
</evidence>
<dbReference type="PROSITE" id="PS51257">
    <property type="entry name" value="PROKAR_LIPOPROTEIN"/>
    <property type="match status" value="1"/>
</dbReference>
<dbReference type="RefSeq" id="WP_271918322.1">
    <property type="nucleotide sequence ID" value="NZ_JAQNDO010000001.1"/>
</dbReference>
<name>A0ABT5EMG4_9BACT</name>
<organism evidence="2 3">
    <name type="scientific">Polyangium mundeleinium</name>
    <dbReference type="NCBI Taxonomy" id="2995306"/>
    <lineage>
        <taxon>Bacteria</taxon>
        <taxon>Pseudomonadati</taxon>
        <taxon>Myxococcota</taxon>
        <taxon>Polyangia</taxon>
        <taxon>Polyangiales</taxon>
        <taxon>Polyangiaceae</taxon>
        <taxon>Polyangium</taxon>
    </lineage>
</organism>
<dbReference type="EMBL" id="JAQNDO010000001">
    <property type="protein sequence ID" value="MDC0742956.1"/>
    <property type="molecule type" value="Genomic_DNA"/>
</dbReference>
<dbReference type="Proteomes" id="UP001221411">
    <property type="component" value="Unassembled WGS sequence"/>
</dbReference>
<gene>
    <name evidence="2" type="ORF">POL67_16520</name>
</gene>